<comment type="caution">
    <text evidence="1">The sequence shown here is derived from an EMBL/GenBank/DDBJ whole genome shotgun (WGS) entry which is preliminary data.</text>
</comment>
<dbReference type="AlphaFoldDB" id="A0AA39ACL0"/>
<protein>
    <submittedName>
        <fullName evidence="1">Uncharacterized protein</fullName>
    </submittedName>
</protein>
<evidence type="ECO:0000313" key="1">
    <source>
        <dbReference type="EMBL" id="KAJ9704577.1"/>
    </source>
</evidence>
<proteinExistence type="predicted"/>
<dbReference type="EMBL" id="JARBHA010000003">
    <property type="protein sequence ID" value="KAJ9704577.1"/>
    <property type="molecule type" value="Genomic_DNA"/>
</dbReference>
<dbReference type="Proteomes" id="UP001168098">
    <property type="component" value="Unassembled WGS sequence"/>
</dbReference>
<sequence>MCCLDKEGPSRTGCVQQVRRVRENILWLCSHLPLQPRAAPGAITPSRSLLIHTAHVHVALGFAPCNA</sequence>
<gene>
    <name evidence="1" type="ORF">PVL29_002910</name>
</gene>
<reference evidence="1 2" key="1">
    <citation type="journal article" date="2023" name="BMC Biotechnol.">
        <title>Vitis rotundifolia cv Carlos genome sequencing.</title>
        <authorList>
            <person name="Huff M."/>
            <person name="Hulse-Kemp A."/>
            <person name="Scheffler B."/>
            <person name="Youngblood R."/>
            <person name="Simpson S."/>
            <person name="Babiker E."/>
            <person name="Staton M."/>
        </authorList>
    </citation>
    <scope>NUCLEOTIDE SEQUENCE [LARGE SCALE GENOMIC DNA]</scope>
    <source>
        <tissue evidence="1">Leaf</tissue>
    </source>
</reference>
<evidence type="ECO:0000313" key="2">
    <source>
        <dbReference type="Proteomes" id="UP001168098"/>
    </source>
</evidence>
<accession>A0AA39ACL0</accession>
<organism evidence="1 2">
    <name type="scientific">Vitis rotundifolia</name>
    <name type="common">Muscadine grape</name>
    <dbReference type="NCBI Taxonomy" id="103349"/>
    <lineage>
        <taxon>Eukaryota</taxon>
        <taxon>Viridiplantae</taxon>
        <taxon>Streptophyta</taxon>
        <taxon>Embryophyta</taxon>
        <taxon>Tracheophyta</taxon>
        <taxon>Spermatophyta</taxon>
        <taxon>Magnoliopsida</taxon>
        <taxon>eudicotyledons</taxon>
        <taxon>Gunneridae</taxon>
        <taxon>Pentapetalae</taxon>
        <taxon>rosids</taxon>
        <taxon>Vitales</taxon>
        <taxon>Vitaceae</taxon>
        <taxon>Viteae</taxon>
        <taxon>Vitis</taxon>
    </lineage>
</organism>
<keyword evidence="2" id="KW-1185">Reference proteome</keyword>
<name>A0AA39ACL0_VITRO</name>